<feature type="domain" description="BPTI/Kunitz inhibitor" evidence="4">
    <location>
        <begin position="262"/>
        <end position="318"/>
    </location>
</feature>
<feature type="non-terminal residue" evidence="5">
    <location>
        <position position="1"/>
    </location>
</feature>
<feature type="region of interest" description="Disordered" evidence="3">
    <location>
        <begin position="205"/>
        <end position="246"/>
    </location>
</feature>
<comment type="caution">
    <text evidence="5">The sequence shown here is derived from an EMBL/GenBank/DDBJ whole genome shotgun (WGS) entry which is preliminary data.</text>
</comment>
<dbReference type="SUPFAM" id="SSF57362">
    <property type="entry name" value="BPTI-like"/>
    <property type="match status" value="3"/>
</dbReference>
<dbReference type="Gene3D" id="4.10.410.10">
    <property type="entry name" value="Pancreatic trypsin inhibitor Kunitz domain"/>
    <property type="match status" value="3"/>
</dbReference>
<dbReference type="EMBL" id="BTSX01000001">
    <property type="protein sequence ID" value="GMS80192.1"/>
    <property type="molecule type" value="Genomic_DNA"/>
</dbReference>
<dbReference type="AlphaFoldDB" id="A0AAV5SCF0"/>
<name>A0AAV5SCF0_9BILA</name>
<feature type="region of interest" description="Disordered" evidence="3">
    <location>
        <begin position="412"/>
        <end position="446"/>
    </location>
</feature>
<feature type="compositionally biased region" description="Polar residues" evidence="3">
    <location>
        <begin position="41"/>
        <end position="51"/>
    </location>
</feature>
<dbReference type="Proteomes" id="UP001432027">
    <property type="component" value="Unassembled WGS sequence"/>
</dbReference>
<organism evidence="5 6">
    <name type="scientific">Pristionchus entomophagus</name>
    <dbReference type="NCBI Taxonomy" id="358040"/>
    <lineage>
        <taxon>Eukaryota</taxon>
        <taxon>Metazoa</taxon>
        <taxon>Ecdysozoa</taxon>
        <taxon>Nematoda</taxon>
        <taxon>Chromadorea</taxon>
        <taxon>Rhabditida</taxon>
        <taxon>Rhabditina</taxon>
        <taxon>Diplogasteromorpha</taxon>
        <taxon>Diplogasteroidea</taxon>
        <taxon>Neodiplogasteridae</taxon>
        <taxon>Pristionchus</taxon>
    </lineage>
</organism>
<accession>A0AAV5SCF0</accession>
<dbReference type="GO" id="GO:0004867">
    <property type="term" value="F:serine-type endopeptidase inhibitor activity"/>
    <property type="evidence" value="ECO:0007669"/>
    <property type="project" value="UniProtKB-KW"/>
</dbReference>
<gene>
    <name evidence="5" type="ORF">PENTCL1PPCAC_2367</name>
</gene>
<dbReference type="GO" id="GO:0005615">
    <property type="term" value="C:extracellular space"/>
    <property type="evidence" value="ECO:0007669"/>
    <property type="project" value="TreeGrafter"/>
</dbReference>
<dbReference type="PANTHER" id="PTHR10083">
    <property type="entry name" value="KUNITZ-TYPE PROTEASE INHIBITOR-RELATED"/>
    <property type="match status" value="1"/>
</dbReference>
<evidence type="ECO:0000256" key="3">
    <source>
        <dbReference type="SAM" id="MobiDB-lite"/>
    </source>
</evidence>
<feature type="compositionally biased region" description="Basic and acidic residues" evidence="3">
    <location>
        <begin position="339"/>
        <end position="348"/>
    </location>
</feature>
<dbReference type="PROSITE" id="PS50279">
    <property type="entry name" value="BPTI_KUNITZ_2"/>
    <property type="match status" value="3"/>
</dbReference>
<evidence type="ECO:0000256" key="1">
    <source>
        <dbReference type="ARBA" id="ARBA00022690"/>
    </source>
</evidence>
<keyword evidence="2" id="KW-0722">Serine protease inhibitor</keyword>
<protein>
    <recommendedName>
        <fullName evidence="4">BPTI/Kunitz inhibitor domain-containing protein</fullName>
    </recommendedName>
</protein>
<dbReference type="PANTHER" id="PTHR10083:SF375">
    <property type="entry name" value="BPTI_KUNITZ INHIBITOR DOMAIN-CONTAINING PROTEIN"/>
    <property type="match status" value="1"/>
</dbReference>
<dbReference type="InterPro" id="IPR036880">
    <property type="entry name" value="Kunitz_BPTI_sf"/>
</dbReference>
<dbReference type="InterPro" id="IPR050098">
    <property type="entry name" value="TFPI/VKTCI-like"/>
</dbReference>
<evidence type="ECO:0000313" key="6">
    <source>
        <dbReference type="Proteomes" id="UP001432027"/>
    </source>
</evidence>
<evidence type="ECO:0000259" key="4">
    <source>
        <dbReference type="PROSITE" id="PS50279"/>
    </source>
</evidence>
<feature type="region of interest" description="Disordered" evidence="3">
    <location>
        <begin position="339"/>
        <end position="359"/>
    </location>
</feature>
<feature type="compositionally biased region" description="Low complexity" evidence="3">
    <location>
        <begin position="525"/>
        <end position="562"/>
    </location>
</feature>
<feature type="non-terminal residue" evidence="5">
    <location>
        <position position="609"/>
    </location>
</feature>
<feature type="region of interest" description="Disordered" evidence="3">
    <location>
        <begin position="1"/>
        <end position="94"/>
    </location>
</feature>
<evidence type="ECO:0000256" key="2">
    <source>
        <dbReference type="ARBA" id="ARBA00022900"/>
    </source>
</evidence>
<feature type="region of interest" description="Disordered" evidence="3">
    <location>
        <begin position="511"/>
        <end position="609"/>
    </location>
</feature>
<reference evidence="5" key="1">
    <citation type="submission" date="2023-10" db="EMBL/GenBank/DDBJ databases">
        <title>Genome assembly of Pristionchus species.</title>
        <authorList>
            <person name="Yoshida K."/>
            <person name="Sommer R.J."/>
        </authorList>
    </citation>
    <scope>NUCLEOTIDE SEQUENCE</scope>
    <source>
        <strain evidence="5">RS0144</strain>
    </source>
</reference>
<sequence length="609" mass="67502">LSPPSPPSTPPPTTTRFPPLPWDSLPSTTTSPDPFGLLSRVKSTPPSTTDIPQLAPSLSSLSLPSERRVDLPQSAPSIPSLPSMESEERLDDTIVPSSPSTCLLTFDDTLRQECITSTWTERFYYDSHEQSCIPFWYDSSCAAKDRKGKNEFVSEGDCMRCKNGFDPMKEFIEITPSLSISLKENNHFTTHPPMETHEMKEEEEVIEEEEGEEGDAEFHRSTSTSTSTPLPHEETKEIEENEEEEKKKVEDAYLSIKNSGSCSGILDTRLEDDCDEGNWEMKYFFSSEKGSCRPFWYGGCSIDVHNFYATLEACKLSCGNHYPVEASHFNQTVQHYVKKEETKEEEKTTTTYPPPTITTPELISWTTKLAPIDIEISGEETTTTSTQSPPTPPPSIPSYTVYPIEHSIKNRGSISYSTTPSPHPAEEIYDDTESPPSIPAGGDTDPCDDPIDPKLEDECTETWEYRSYFDSTAKKCVKFWFGGCEVKSRNLFLTQRACRAVCHHKMVDGTQMTTVSPPTTPPTVPSTTSILPTTSPLSTFPSESSVLSSPPHSHVHSLSTPSNSSPFTPINPSIHEPSLDLPQYGPFTATDPSTDPSLDLSLDPSTDPS</sequence>
<feature type="domain" description="BPTI/Kunitz inhibitor" evidence="4">
    <location>
        <begin position="447"/>
        <end position="502"/>
    </location>
</feature>
<evidence type="ECO:0000313" key="5">
    <source>
        <dbReference type="EMBL" id="GMS80192.1"/>
    </source>
</evidence>
<feature type="domain" description="BPTI/Kunitz inhibitor" evidence="4">
    <location>
        <begin position="102"/>
        <end position="160"/>
    </location>
</feature>
<proteinExistence type="predicted"/>
<keyword evidence="1" id="KW-0646">Protease inhibitor</keyword>
<dbReference type="Pfam" id="PF00014">
    <property type="entry name" value="Kunitz_BPTI"/>
    <property type="match status" value="2"/>
</dbReference>
<dbReference type="InterPro" id="IPR002223">
    <property type="entry name" value="Kunitz_BPTI"/>
</dbReference>
<feature type="compositionally biased region" description="Pro residues" evidence="3">
    <location>
        <begin position="1"/>
        <end position="21"/>
    </location>
</feature>
<keyword evidence="6" id="KW-1185">Reference proteome</keyword>
<feature type="compositionally biased region" description="Acidic residues" evidence="3">
    <location>
        <begin position="205"/>
        <end position="215"/>
    </location>
</feature>
<dbReference type="SMART" id="SM00131">
    <property type="entry name" value="KU"/>
    <property type="match status" value="3"/>
</dbReference>